<dbReference type="EC" id="2.7.13.3" evidence="3"/>
<dbReference type="InterPro" id="IPR003594">
    <property type="entry name" value="HATPase_dom"/>
</dbReference>
<dbReference type="InterPro" id="IPR004358">
    <property type="entry name" value="Sig_transdc_His_kin-like_C"/>
</dbReference>
<keyword evidence="9" id="KW-0902">Two-component regulatory system</keyword>
<dbReference type="SMART" id="SM00388">
    <property type="entry name" value="HisKA"/>
    <property type="match status" value="1"/>
</dbReference>
<dbReference type="CDD" id="cd00075">
    <property type="entry name" value="HATPase"/>
    <property type="match status" value="1"/>
</dbReference>
<dbReference type="Pfam" id="PF00512">
    <property type="entry name" value="HisKA"/>
    <property type="match status" value="1"/>
</dbReference>
<dbReference type="STRING" id="203124.Tery_3210"/>
<dbReference type="OrthoDB" id="9813151at2"/>
<dbReference type="SUPFAM" id="SSF47384">
    <property type="entry name" value="Homodimeric domain of signal transducing histidine kinase"/>
    <property type="match status" value="1"/>
</dbReference>
<dbReference type="PRINTS" id="PR00344">
    <property type="entry name" value="BCTRLSENSOR"/>
</dbReference>
<dbReference type="PROSITE" id="PS50109">
    <property type="entry name" value="HIS_KIN"/>
    <property type="match status" value="1"/>
</dbReference>
<keyword evidence="6 11" id="KW-0812">Transmembrane</keyword>
<feature type="transmembrane region" description="Helical" evidence="11">
    <location>
        <begin position="12"/>
        <end position="32"/>
    </location>
</feature>
<evidence type="ECO:0000256" key="4">
    <source>
        <dbReference type="ARBA" id="ARBA00022553"/>
    </source>
</evidence>
<evidence type="ECO:0000259" key="12">
    <source>
        <dbReference type="PROSITE" id="PS50109"/>
    </source>
</evidence>
<dbReference type="Gene3D" id="3.30.565.10">
    <property type="entry name" value="Histidine kinase-like ATPase, C-terminal domain"/>
    <property type="match status" value="1"/>
</dbReference>
<keyword evidence="7 13" id="KW-0418">Kinase</keyword>
<dbReference type="InterPro" id="IPR003661">
    <property type="entry name" value="HisK_dim/P_dom"/>
</dbReference>
<dbReference type="AlphaFoldDB" id="Q10ZJ5"/>
<keyword evidence="8 11" id="KW-1133">Transmembrane helix</keyword>
<dbReference type="HOGENOM" id="CLU_000445_89_6_3"/>
<dbReference type="SUPFAM" id="SSF55874">
    <property type="entry name" value="ATPase domain of HSP90 chaperone/DNA topoisomerase II/histidine kinase"/>
    <property type="match status" value="1"/>
</dbReference>
<name>Q10ZJ5_TRIEI</name>
<dbReference type="CDD" id="cd00082">
    <property type="entry name" value="HisKA"/>
    <property type="match status" value="1"/>
</dbReference>
<dbReference type="Pfam" id="PF02518">
    <property type="entry name" value="HATPase_c"/>
    <property type="match status" value="1"/>
</dbReference>
<organism evidence="13">
    <name type="scientific">Trichodesmium erythraeum (strain IMS101)</name>
    <dbReference type="NCBI Taxonomy" id="203124"/>
    <lineage>
        <taxon>Bacteria</taxon>
        <taxon>Bacillati</taxon>
        <taxon>Cyanobacteriota</taxon>
        <taxon>Cyanophyceae</taxon>
        <taxon>Oscillatoriophycideae</taxon>
        <taxon>Oscillatoriales</taxon>
        <taxon>Microcoleaceae</taxon>
        <taxon>Trichodesmium</taxon>
    </lineage>
</organism>
<evidence type="ECO:0000256" key="11">
    <source>
        <dbReference type="SAM" id="Phobius"/>
    </source>
</evidence>
<dbReference type="GO" id="GO:0005886">
    <property type="term" value="C:plasma membrane"/>
    <property type="evidence" value="ECO:0007669"/>
    <property type="project" value="TreeGrafter"/>
</dbReference>
<keyword evidence="10 11" id="KW-0472">Membrane</keyword>
<dbReference type="eggNOG" id="COG5002">
    <property type="taxonomic scope" value="Bacteria"/>
</dbReference>
<feature type="domain" description="Histidine kinase" evidence="12">
    <location>
        <begin position="226"/>
        <end position="514"/>
    </location>
</feature>
<dbReference type="PANTHER" id="PTHR45436:SF5">
    <property type="entry name" value="SENSOR HISTIDINE KINASE TRCS"/>
    <property type="match status" value="1"/>
</dbReference>
<evidence type="ECO:0000256" key="6">
    <source>
        <dbReference type="ARBA" id="ARBA00022692"/>
    </source>
</evidence>
<reference evidence="13" key="1">
    <citation type="submission" date="2006-06" db="EMBL/GenBank/DDBJ databases">
        <title>Complete sequence of Trichodesmium erythraeum IMS101.</title>
        <authorList>
            <consortium name="US DOE Joint Genome Institute"/>
            <person name="Copeland A."/>
            <person name="Lucas S."/>
            <person name="Lapidus A."/>
            <person name="Barry K."/>
            <person name="Detter J.C."/>
            <person name="Glavina del Rio T."/>
            <person name="Hammon N."/>
            <person name="Israni S."/>
            <person name="Dalin E."/>
            <person name="Tice H."/>
            <person name="Pitluck S."/>
            <person name="Kiss H."/>
            <person name="Munk A.C."/>
            <person name="Brettin T."/>
            <person name="Bruce D."/>
            <person name="Han C."/>
            <person name="Tapia R."/>
            <person name="Gilna P."/>
            <person name="Schmutz J."/>
            <person name="Larimer F."/>
            <person name="Land M."/>
            <person name="Hauser L."/>
            <person name="Kyrpides N."/>
            <person name="Kim E."/>
            <person name="Richardson P."/>
        </authorList>
    </citation>
    <scope>NUCLEOTIDE SEQUENCE [LARGE SCALE GENOMIC DNA]</scope>
    <source>
        <strain evidence="13">IMS101</strain>
    </source>
</reference>
<dbReference type="GO" id="GO:0000155">
    <property type="term" value="F:phosphorelay sensor kinase activity"/>
    <property type="evidence" value="ECO:0007669"/>
    <property type="project" value="InterPro"/>
</dbReference>
<dbReference type="FunFam" id="1.10.287.130:FF:000001">
    <property type="entry name" value="Two-component sensor histidine kinase"/>
    <property type="match status" value="1"/>
</dbReference>
<evidence type="ECO:0000256" key="7">
    <source>
        <dbReference type="ARBA" id="ARBA00022777"/>
    </source>
</evidence>
<evidence type="ECO:0000256" key="5">
    <source>
        <dbReference type="ARBA" id="ARBA00022679"/>
    </source>
</evidence>
<accession>Q10ZJ5</accession>
<dbReference type="SMART" id="SM00387">
    <property type="entry name" value="HATPase_c"/>
    <property type="match status" value="1"/>
</dbReference>
<evidence type="ECO:0000256" key="8">
    <source>
        <dbReference type="ARBA" id="ARBA00022989"/>
    </source>
</evidence>
<keyword evidence="5 13" id="KW-0808">Transferase</keyword>
<evidence type="ECO:0000313" key="13">
    <source>
        <dbReference type="EMBL" id="ABG52329.1"/>
    </source>
</evidence>
<dbReference type="KEGG" id="ter:Tery_3210"/>
<dbReference type="Gene3D" id="1.10.287.130">
    <property type="match status" value="1"/>
</dbReference>
<comment type="subcellular location">
    <subcellularLocation>
        <location evidence="2">Membrane</location>
    </subcellularLocation>
</comment>
<dbReference type="PANTHER" id="PTHR45436">
    <property type="entry name" value="SENSOR HISTIDINE KINASE YKOH"/>
    <property type="match status" value="1"/>
</dbReference>
<dbReference type="EMBL" id="CP000393">
    <property type="protein sequence ID" value="ABG52329.1"/>
    <property type="molecule type" value="Genomic_DNA"/>
</dbReference>
<evidence type="ECO:0000256" key="10">
    <source>
        <dbReference type="ARBA" id="ARBA00023136"/>
    </source>
</evidence>
<keyword evidence="4" id="KW-0597">Phosphoprotein</keyword>
<dbReference type="InterPro" id="IPR036097">
    <property type="entry name" value="HisK_dim/P_sf"/>
</dbReference>
<proteinExistence type="predicted"/>
<evidence type="ECO:0000256" key="9">
    <source>
        <dbReference type="ARBA" id="ARBA00023012"/>
    </source>
</evidence>
<evidence type="ECO:0000256" key="1">
    <source>
        <dbReference type="ARBA" id="ARBA00000085"/>
    </source>
</evidence>
<evidence type="ECO:0000256" key="2">
    <source>
        <dbReference type="ARBA" id="ARBA00004370"/>
    </source>
</evidence>
<comment type="catalytic activity">
    <reaction evidence="1">
        <text>ATP + protein L-histidine = ADP + protein N-phospho-L-histidine.</text>
        <dbReference type="EC" id="2.7.13.3"/>
    </reaction>
</comment>
<dbReference type="InterPro" id="IPR050428">
    <property type="entry name" value="TCS_sensor_his_kinase"/>
</dbReference>
<evidence type="ECO:0000256" key="3">
    <source>
        <dbReference type="ARBA" id="ARBA00012438"/>
    </source>
</evidence>
<dbReference type="RefSeq" id="WP_011612674.1">
    <property type="nucleotide sequence ID" value="NC_008312.1"/>
</dbReference>
<sequence length="515" mass="57873">MFQTTRRRLAIWYTTVTAILLLIFTTGFYIYFRSTLIERIDDTLLHVVEIVERSLVIEPIIEPIPNFPIGNSENFRVNLEVSFRDNANTVEDDHIDIEWFSPTGELLWSTFSEPLNIPIHSNRIGETVRIIPHSGKIETLQPIIDNSLLLRQVTDRVEVGRQVLGYLRVSHPWFEVTKPIRLLMLDLSIGTCLVLISVGGIGWLLSGLAIQPVRESYQHLKKFTADASHELRNPIAMIQTNVQVALADPKLVSSEHQQQLQVIERLTRRLGRLVDDLLFLARQDSRMVQSEFSPVPIEALLMEVVEEQQAIATAQGINLELKISLPDFIGENSIFNQNSTLNYKHHGKIDNSKIIKHPIFEEDITLIGDWEQLARLFTNLISNGMQYTQSGGHLVVELQYLPKAKKPMLRTQDGELGNTSKNSGVIFRGCQNIKNDCLQVTVKDNGIGIPTEALSRLFDRFYQVDSARSHGGIVGSGLGLAIALAIVENHCGQISIESCPQVGTMATVILPLHQS</sequence>
<gene>
    <name evidence="13" type="ordered locus">Tery_3210</name>
</gene>
<protein>
    <recommendedName>
        <fullName evidence="3">histidine kinase</fullName>
        <ecNumber evidence="3">2.7.13.3</ecNumber>
    </recommendedName>
</protein>
<dbReference type="InterPro" id="IPR005467">
    <property type="entry name" value="His_kinase_dom"/>
</dbReference>
<dbReference type="InterPro" id="IPR036890">
    <property type="entry name" value="HATPase_C_sf"/>
</dbReference>